<evidence type="ECO:0008006" key="3">
    <source>
        <dbReference type="Google" id="ProtNLM"/>
    </source>
</evidence>
<organism evidence="1 2">
    <name type="scientific">Stereocaulon virgatum</name>
    <dbReference type="NCBI Taxonomy" id="373712"/>
    <lineage>
        <taxon>Eukaryota</taxon>
        <taxon>Fungi</taxon>
        <taxon>Dikarya</taxon>
        <taxon>Ascomycota</taxon>
        <taxon>Pezizomycotina</taxon>
        <taxon>Lecanoromycetes</taxon>
        <taxon>OSLEUM clade</taxon>
        <taxon>Lecanoromycetidae</taxon>
        <taxon>Lecanorales</taxon>
        <taxon>Lecanorineae</taxon>
        <taxon>Stereocaulaceae</taxon>
        <taxon>Stereocaulon</taxon>
    </lineage>
</organism>
<evidence type="ECO:0000313" key="1">
    <source>
        <dbReference type="EMBL" id="KAL2044986.1"/>
    </source>
</evidence>
<protein>
    <recommendedName>
        <fullName evidence="3">Transposase</fullName>
    </recommendedName>
</protein>
<dbReference type="EMBL" id="JBEFKJ010000008">
    <property type="protein sequence ID" value="KAL2044986.1"/>
    <property type="molecule type" value="Genomic_DNA"/>
</dbReference>
<dbReference type="PANTHER" id="PTHR37535:SF3">
    <property type="entry name" value="FLUG DOMAIN-CONTAINING PROTEIN"/>
    <property type="match status" value="1"/>
</dbReference>
<evidence type="ECO:0000313" key="2">
    <source>
        <dbReference type="Proteomes" id="UP001590950"/>
    </source>
</evidence>
<sequence length="165" mass="19643">MKTDLNNDKVSKHLESGTETNYTRMLVLWDEYERRIPGATPYDRKTAKHFMEGVVRGCCTGKKEPSMYTMLQNWTDFGAGWKRRPGNDKISPEVSESIYFYIQTELRKKFRFSTTRRTRHFMTVNNFAIVIKHMWAKDWHQYRHGRILVQDHAAYMLFIYSLVCG</sequence>
<proteinExistence type="predicted"/>
<comment type="caution">
    <text evidence="1">The sequence shown here is derived from an EMBL/GenBank/DDBJ whole genome shotgun (WGS) entry which is preliminary data.</text>
</comment>
<accession>A0ABR4AJK1</accession>
<reference evidence="1 2" key="1">
    <citation type="submission" date="2024-09" db="EMBL/GenBank/DDBJ databases">
        <title>Rethinking Asexuality: The Enigmatic Case of Functional Sexual Genes in Lepraria (Stereocaulaceae).</title>
        <authorList>
            <person name="Doellman M."/>
            <person name="Sun Y."/>
            <person name="Barcenas-Pena A."/>
            <person name="Lumbsch H.T."/>
            <person name="Grewe F."/>
        </authorList>
    </citation>
    <scope>NUCLEOTIDE SEQUENCE [LARGE SCALE GENOMIC DNA]</scope>
    <source>
        <strain evidence="1 2">Mercado 3170</strain>
    </source>
</reference>
<name>A0ABR4AJK1_9LECA</name>
<gene>
    <name evidence="1" type="ORF">N7G274_002761</name>
</gene>
<dbReference type="PANTHER" id="PTHR37535">
    <property type="entry name" value="FLUG DOMAIN PROTEIN"/>
    <property type="match status" value="1"/>
</dbReference>
<keyword evidence="2" id="KW-1185">Reference proteome</keyword>
<dbReference type="Proteomes" id="UP001590950">
    <property type="component" value="Unassembled WGS sequence"/>
</dbReference>